<sequence>MLNLSFKSFSTSFLSCIPCSLAKSQTISLIFLVGFNAFIAYCGIIDNSLYWIFLASSLESFIKSFPLKIAFPPLCVIGGFLRIREWTRVDFPQPLSPAIPNTSPFLTSKLTPSTAFTKPLGVE</sequence>
<dbReference type="EMBL" id="BA000001">
    <property type="protein sequence ID" value="BAA29594.1"/>
    <property type="molecule type" value="Genomic_DNA"/>
</dbReference>
<proteinExistence type="predicted"/>
<name>O58242_PYRHO</name>
<dbReference type="EnsemblBacteria" id="BAA29594">
    <property type="protein sequence ID" value="BAA29594"/>
    <property type="gene ID" value="BAA29594"/>
</dbReference>
<keyword evidence="1" id="KW-0472">Membrane</keyword>
<gene>
    <name evidence="2" type="ordered locus">PH0506</name>
</gene>
<dbReference type="KEGG" id="pho:PH0506"/>
<protein>
    <submittedName>
        <fullName evidence="2">Uncharacterized protein</fullName>
    </submittedName>
</protein>
<reference evidence="2 3" key="1">
    <citation type="journal article" date="1998" name="DNA Res.">
        <title>Complete sequence and gene organization of the genome of a hyper-thermophilic archaebacterium, Pyrococcus horikoshii OT3.</title>
        <authorList>
            <person name="Kawarabayasi Y."/>
            <person name="Sawada M."/>
            <person name="Horikawa H."/>
            <person name="Haikawa Y."/>
            <person name="Hino Y."/>
            <person name="Yamamoto S."/>
            <person name="Sekine M."/>
            <person name="Baba S."/>
            <person name="Kosugi H."/>
            <person name="Hosoyama A."/>
            <person name="Nagai Y."/>
            <person name="Sakai M."/>
            <person name="Ogura K."/>
            <person name="Otuka R."/>
            <person name="Nakazawa H."/>
            <person name="Takamiya M."/>
            <person name="Ohfuku Y."/>
            <person name="Funahashi T."/>
            <person name="Tanaka T."/>
            <person name="Kudoh Y."/>
            <person name="Yamazaki J."/>
            <person name="Kushida N."/>
            <person name="Oguchi A."/>
            <person name="Aoki K."/>
            <person name="Nakamura Y."/>
            <person name="Robb T.F."/>
            <person name="Horikoshi K."/>
            <person name="Masuchi Y."/>
            <person name="Shizuya H."/>
            <person name="Kikuchi H."/>
        </authorList>
    </citation>
    <scope>NUCLEOTIDE SEQUENCE [LARGE SCALE GENOMIC DNA]</scope>
    <source>
        <strain evidence="3">ATCC 700860 / DSM 12428 / JCM 9974 / NBRC 100139 / OT-3</strain>
    </source>
</reference>
<accession>O58242</accession>
<dbReference type="PIR" id="E71163">
    <property type="entry name" value="E71163"/>
</dbReference>
<evidence type="ECO:0000256" key="1">
    <source>
        <dbReference type="SAM" id="Phobius"/>
    </source>
</evidence>
<evidence type="ECO:0000313" key="3">
    <source>
        <dbReference type="Proteomes" id="UP000000752"/>
    </source>
</evidence>
<keyword evidence="1" id="KW-1133">Transmembrane helix</keyword>
<organism evidence="2 3">
    <name type="scientific">Pyrococcus horikoshii (strain ATCC 700860 / DSM 12428 / JCM 9974 / NBRC 100139 / OT-3)</name>
    <dbReference type="NCBI Taxonomy" id="70601"/>
    <lineage>
        <taxon>Archaea</taxon>
        <taxon>Methanobacteriati</taxon>
        <taxon>Methanobacteriota</taxon>
        <taxon>Thermococci</taxon>
        <taxon>Thermococcales</taxon>
        <taxon>Thermococcaceae</taxon>
        <taxon>Pyrococcus</taxon>
    </lineage>
</organism>
<dbReference type="Proteomes" id="UP000000752">
    <property type="component" value="Chromosome"/>
</dbReference>
<dbReference type="AlphaFoldDB" id="O58242"/>
<feature type="transmembrane region" description="Helical" evidence="1">
    <location>
        <begin position="32"/>
        <end position="53"/>
    </location>
</feature>
<keyword evidence="3" id="KW-1185">Reference proteome</keyword>
<feature type="transmembrane region" description="Helical" evidence="1">
    <location>
        <begin position="65"/>
        <end position="83"/>
    </location>
</feature>
<evidence type="ECO:0000313" key="2">
    <source>
        <dbReference type="EMBL" id="BAA29594.1"/>
    </source>
</evidence>
<keyword evidence="1" id="KW-0812">Transmembrane</keyword>